<gene>
    <name evidence="3" type="ORF">CLIB1423_19S01486</name>
</gene>
<dbReference type="AlphaFoldDB" id="A0A9P0QSP7"/>
<proteinExistence type="predicted"/>
<comment type="caution">
    <text evidence="3">The sequence shown here is derived from an EMBL/GenBank/DDBJ whole genome shotgun (WGS) entry which is preliminary data.</text>
</comment>
<dbReference type="Proteomes" id="UP000837801">
    <property type="component" value="Unassembled WGS sequence"/>
</dbReference>
<evidence type="ECO:0000313" key="4">
    <source>
        <dbReference type="Proteomes" id="UP000837801"/>
    </source>
</evidence>
<reference evidence="3" key="1">
    <citation type="submission" date="2022-03" db="EMBL/GenBank/DDBJ databases">
        <authorList>
            <person name="Legras J.-L."/>
            <person name="Devillers H."/>
            <person name="Grondin C."/>
        </authorList>
    </citation>
    <scope>NUCLEOTIDE SEQUENCE</scope>
    <source>
        <strain evidence="3">CLIB 1423</strain>
    </source>
</reference>
<dbReference type="EMBL" id="CAKXYY010000019">
    <property type="protein sequence ID" value="CAH2354848.1"/>
    <property type="molecule type" value="Genomic_DNA"/>
</dbReference>
<evidence type="ECO:0000313" key="3">
    <source>
        <dbReference type="EMBL" id="CAH2354848.1"/>
    </source>
</evidence>
<keyword evidence="4" id="KW-1185">Reference proteome</keyword>
<feature type="transmembrane region" description="Helical" evidence="2">
    <location>
        <begin position="18"/>
        <end position="34"/>
    </location>
</feature>
<evidence type="ECO:0000256" key="1">
    <source>
        <dbReference type="SAM" id="MobiDB-lite"/>
    </source>
</evidence>
<name>A0A9P0QSP7_9ASCO</name>
<accession>A0A9P0QSP7</accession>
<evidence type="ECO:0000256" key="2">
    <source>
        <dbReference type="SAM" id="Phobius"/>
    </source>
</evidence>
<feature type="region of interest" description="Disordered" evidence="1">
    <location>
        <begin position="114"/>
        <end position="139"/>
    </location>
</feature>
<protein>
    <submittedName>
        <fullName evidence="3">Uncharacterized protein</fullName>
    </submittedName>
</protein>
<keyword evidence="2" id="KW-0812">Transmembrane</keyword>
<keyword evidence="2" id="KW-0472">Membrane</keyword>
<organism evidence="3 4">
    <name type="scientific">[Candida] railenensis</name>
    <dbReference type="NCBI Taxonomy" id="45579"/>
    <lineage>
        <taxon>Eukaryota</taxon>
        <taxon>Fungi</taxon>
        <taxon>Dikarya</taxon>
        <taxon>Ascomycota</taxon>
        <taxon>Saccharomycotina</taxon>
        <taxon>Pichiomycetes</taxon>
        <taxon>Debaryomycetaceae</taxon>
        <taxon>Kurtzmaniella</taxon>
    </lineage>
</organism>
<feature type="compositionally biased region" description="Basic residues" evidence="1">
    <location>
        <begin position="114"/>
        <end position="126"/>
    </location>
</feature>
<keyword evidence="2" id="KW-1133">Transmembrane helix</keyword>
<sequence length="139" mass="16313">MYLPVHDIPDLVQKRNKIFLSFFFFLLFFGYFSFKLHCQNGLLDTSHTHSLPPYKSSNYSDSAYFPRFGVALPNSKTTFLFSSYFLPLFSPVQLSPLLFPISVRYTTTSDCTKRTSKKKKKKKKKDKRDCLTKKKIRKT</sequence>